<name>F0P0U3_WEEVC</name>
<dbReference type="PANTHER" id="PTHR30372:SF4">
    <property type="entry name" value="LIPID-A-DISACCHARIDE SYNTHASE, MITOCHONDRIAL-RELATED"/>
    <property type="match status" value="1"/>
</dbReference>
<keyword evidence="5" id="KW-0441">Lipid A biosynthesis</keyword>
<evidence type="ECO:0000256" key="4">
    <source>
        <dbReference type="ARBA" id="ARBA00022516"/>
    </source>
</evidence>
<proteinExistence type="predicted"/>
<keyword evidence="7 11" id="KW-0808">Transferase</keyword>
<reference evidence="11 12" key="1">
    <citation type="journal article" date="2011" name="Stand. Genomic Sci.">
        <title>Complete genome sequence of Weeksella virosa type strain (9751).</title>
        <authorList>
            <person name="Lang E."/>
            <person name="Teshima H."/>
            <person name="Lucas S."/>
            <person name="Lapidus A."/>
            <person name="Hammon N."/>
            <person name="Deshpande S."/>
            <person name="Nolan M."/>
            <person name="Cheng J.F."/>
            <person name="Pitluck S."/>
            <person name="Liolios K."/>
            <person name="Pagani I."/>
            <person name="Mikhailova N."/>
            <person name="Ivanova N."/>
            <person name="Mavromatis K."/>
            <person name="Pati A."/>
            <person name="Tapia R."/>
            <person name="Han C."/>
            <person name="Goodwin L."/>
            <person name="Chen A."/>
            <person name="Palaniappan K."/>
            <person name="Land M."/>
            <person name="Hauser L."/>
            <person name="Chang Y.J."/>
            <person name="Jeffries C.D."/>
            <person name="Brambilla E.M."/>
            <person name="Kopitz M."/>
            <person name="Rohde M."/>
            <person name="Goker M."/>
            <person name="Tindall B.J."/>
            <person name="Detter J.C."/>
            <person name="Woyke T."/>
            <person name="Bristow J."/>
            <person name="Eisen J.A."/>
            <person name="Markowitz V."/>
            <person name="Hugenholtz P."/>
            <person name="Klenk H.P."/>
            <person name="Kyrpides N.C."/>
        </authorList>
    </citation>
    <scope>NUCLEOTIDE SEQUENCE [LARGE SCALE GENOMIC DNA]</scope>
    <source>
        <strain evidence="12">ATCC 43766 / DSM 16922 / JCM 21250 / NBRC 16016 / NCTC 11634 / CL345/78</strain>
    </source>
</reference>
<evidence type="ECO:0000313" key="11">
    <source>
        <dbReference type="EMBL" id="ADX67507.1"/>
    </source>
</evidence>
<evidence type="ECO:0000256" key="10">
    <source>
        <dbReference type="NCBIfam" id="TIGR00215"/>
    </source>
</evidence>
<evidence type="ECO:0000256" key="7">
    <source>
        <dbReference type="ARBA" id="ARBA00022679"/>
    </source>
</evidence>
<evidence type="ECO:0000256" key="6">
    <source>
        <dbReference type="ARBA" id="ARBA00022676"/>
    </source>
</evidence>
<sequence>MKYYLISGEASGDLHGSNLMKALKTLDSEAEFRFWGGDLMKEVGGTCVKHYKELAFMGFVEVIMNLRTILRNIEFAKKDIEEYKPDAVILIDYPGFNLRVAKFIKQLGIKVYYYISPQIWAWKTGRVHQIKKVVDRMFVILPFEKDFYRKYEMEVDFVGHPLLDALETREFLSKDNFLQKYQLDNRPIIALLPGSRNQEIKVKLPIMLSVMSDFPDYQFVIAGAPSQTIDYYKRFMHQYSVKVINNDTYNLLNNSVAALVTSGTATLETALLNIPEVVCYRGSRISYEIGKRLVKHISYISLVNLIMDKEVVKELIQQELTHQNLRTELQKILTEPYRSQVVEDYRKLREKLGGEGASMRTAKHIVDDLRAKDFR</sequence>
<keyword evidence="4" id="KW-0444">Lipid biosynthesis</keyword>
<dbReference type="PANTHER" id="PTHR30372">
    <property type="entry name" value="LIPID-A-DISACCHARIDE SYNTHASE"/>
    <property type="match status" value="1"/>
</dbReference>
<dbReference type="EMBL" id="CP002455">
    <property type="protein sequence ID" value="ADX67507.1"/>
    <property type="molecule type" value="Genomic_DNA"/>
</dbReference>
<dbReference type="GO" id="GO:0009245">
    <property type="term" value="P:lipid A biosynthetic process"/>
    <property type="evidence" value="ECO:0007669"/>
    <property type="project" value="UniProtKB-UniRule"/>
</dbReference>
<comment type="catalytic activity">
    <reaction evidence="9">
        <text>a lipid X + a UDP-2-N,3-O-bis[(3R)-3-hydroxyacyl]-alpha-D-glucosamine = a lipid A disaccharide + UDP + H(+)</text>
        <dbReference type="Rhea" id="RHEA:67828"/>
        <dbReference type="ChEBI" id="CHEBI:15378"/>
        <dbReference type="ChEBI" id="CHEBI:58223"/>
        <dbReference type="ChEBI" id="CHEBI:137748"/>
        <dbReference type="ChEBI" id="CHEBI:176338"/>
        <dbReference type="ChEBI" id="CHEBI:176343"/>
        <dbReference type="EC" id="2.4.1.182"/>
    </reaction>
</comment>
<protein>
    <recommendedName>
        <fullName evidence="3 10">Lipid-A-disaccharide synthase</fullName>
        <ecNumber evidence="2 10">2.4.1.182</ecNumber>
    </recommendedName>
</protein>
<accession>F0P0U3</accession>
<dbReference type="NCBIfam" id="TIGR00215">
    <property type="entry name" value="lpxB"/>
    <property type="match status" value="1"/>
</dbReference>
<evidence type="ECO:0000256" key="8">
    <source>
        <dbReference type="ARBA" id="ARBA00023098"/>
    </source>
</evidence>
<dbReference type="EC" id="2.4.1.182" evidence="2 10"/>
<dbReference type="GO" id="GO:0005543">
    <property type="term" value="F:phospholipid binding"/>
    <property type="evidence" value="ECO:0007669"/>
    <property type="project" value="TreeGrafter"/>
</dbReference>
<evidence type="ECO:0000256" key="2">
    <source>
        <dbReference type="ARBA" id="ARBA00012687"/>
    </source>
</evidence>
<evidence type="ECO:0000256" key="5">
    <source>
        <dbReference type="ARBA" id="ARBA00022556"/>
    </source>
</evidence>
<dbReference type="Proteomes" id="UP000008641">
    <property type="component" value="Chromosome"/>
</dbReference>
<dbReference type="KEGG" id="wvi:Weevi_0794"/>
<dbReference type="GO" id="GO:0008915">
    <property type="term" value="F:lipid-A-disaccharide synthase activity"/>
    <property type="evidence" value="ECO:0007669"/>
    <property type="project" value="UniProtKB-UniRule"/>
</dbReference>
<evidence type="ECO:0000256" key="3">
    <source>
        <dbReference type="ARBA" id="ARBA00020902"/>
    </source>
</evidence>
<dbReference type="GO" id="GO:0016020">
    <property type="term" value="C:membrane"/>
    <property type="evidence" value="ECO:0007669"/>
    <property type="project" value="GOC"/>
</dbReference>
<reference evidence="12" key="2">
    <citation type="journal article" date="2011" name="Stand. Genomic Sci.">
        <title>Complete genome sequence of Weeksella virosa type strain (9751T).</title>
        <authorList>
            <person name="Lang E."/>
            <person name="Teshima H."/>
            <person name="Lucas S."/>
            <person name="Lapidus A."/>
            <person name="Hammon N."/>
            <person name="Deshpande S."/>
            <person name="Nolan M."/>
            <person name="Cheng J."/>
            <person name="Pitluck S."/>
            <person name="Liolios K."/>
            <person name="Pagani I."/>
            <person name="Mikhailova N."/>
            <person name="Ivanova N."/>
            <person name="Mavromatis K."/>
            <person name="Pati A."/>
            <person name="Tapia R."/>
            <person name="Han C."/>
            <person name="Goodwin L."/>
            <person name="Chen A."/>
            <person name="Palaniappan K."/>
            <person name="Land M."/>
            <person name="Hauser L."/>
            <person name="Chang Y."/>
            <person name="Jeffries C."/>
            <person name="Brambilla E."/>
            <person name="Kopitz M."/>
            <person name="Rohde M."/>
            <person name="Goker M."/>
            <person name="Tindall B."/>
            <person name="Detter J."/>
            <person name="Woyke T."/>
            <person name="Bristow J."/>
            <person name="Eisen J."/>
            <person name="Markowitz V."/>
            <person name="Hugenholtz P."/>
            <person name="Klenk H."/>
            <person name="Kyrpides N."/>
        </authorList>
    </citation>
    <scope>NUCLEOTIDE SEQUENCE [LARGE SCALE GENOMIC DNA]</scope>
    <source>
        <strain evidence="12">ATCC 43766 / DSM 16922 / JCM 21250 / NBRC 16016 / NCTC 11634 / CL345/78</strain>
    </source>
</reference>
<evidence type="ECO:0000313" key="12">
    <source>
        <dbReference type="Proteomes" id="UP000008641"/>
    </source>
</evidence>
<dbReference type="RefSeq" id="WP_013597898.1">
    <property type="nucleotide sequence ID" value="NC_015144.1"/>
</dbReference>
<keyword evidence="8" id="KW-0443">Lipid metabolism</keyword>
<dbReference type="STRING" id="865938.Weevi_0794"/>
<keyword evidence="6 11" id="KW-0328">Glycosyltransferase</keyword>
<organism evidence="11 12">
    <name type="scientific">Weeksella virosa (strain ATCC 43766 / DSM 16922 / JCM 21250 / CCUG 30538 / CDC 9751 / IAM 14551 / NBRC 16016 / NCTC 11634 / CL345/78)</name>
    <dbReference type="NCBI Taxonomy" id="865938"/>
    <lineage>
        <taxon>Bacteria</taxon>
        <taxon>Pseudomonadati</taxon>
        <taxon>Bacteroidota</taxon>
        <taxon>Flavobacteriia</taxon>
        <taxon>Flavobacteriales</taxon>
        <taxon>Weeksellaceae</taxon>
        <taxon>Weeksella</taxon>
    </lineage>
</organism>
<dbReference type="HOGENOM" id="CLU_036577_0_0_10"/>
<gene>
    <name evidence="11" type="ordered locus">Weevi_0794</name>
</gene>
<dbReference type="eggNOG" id="COG0763">
    <property type="taxonomic scope" value="Bacteria"/>
</dbReference>
<keyword evidence="12" id="KW-1185">Reference proteome</keyword>
<evidence type="ECO:0000256" key="1">
    <source>
        <dbReference type="ARBA" id="ARBA00002056"/>
    </source>
</evidence>
<dbReference type="SUPFAM" id="SSF53756">
    <property type="entry name" value="UDP-Glycosyltransferase/glycogen phosphorylase"/>
    <property type="match status" value="1"/>
</dbReference>
<dbReference type="AlphaFoldDB" id="F0P0U3"/>
<comment type="function">
    <text evidence="1">Condensation of UDP-2,3-diacylglucosamine and 2,3-diacylglucosamine-1-phosphate to form lipid A disaccharide, a precursor of lipid A, a phosphorylated glycolipid that anchors the lipopolysaccharide to the outer membrane of the cell.</text>
</comment>
<dbReference type="OrthoDB" id="9801642at2"/>
<dbReference type="InterPro" id="IPR003835">
    <property type="entry name" value="Glyco_trans_19"/>
</dbReference>
<evidence type="ECO:0000256" key="9">
    <source>
        <dbReference type="ARBA" id="ARBA00048975"/>
    </source>
</evidence>
<dbReference type="Pfam" id="PF02684">
    <property type="entry name" value="LpxB"/>
    <property type="match status" value="1"/>
</dbReference>